<dbReference type="Proteomes" id="UP000217005">
    <property type="component" value="Unassembled WGS sequence"/>
</dbReference>
<organism evidence="2 5">
    <name type="scientific">Bordetella genomosp. 1</name>
    <dbReference type="NCBI Taxonomy" id="1395607"/>
    <lineage>
        <taxon>Bacteria</taxon>
        <taxon>Pseudomonadati</taxon>
        <taxon>Pseudomonadota</taxon>
        <taxon>Betaproteobacteria</taxon>
        <taxon>Burkholderiales</taxon>
        <taxon>Alcaligenaceae</taxon>
        <taxon>Bordetella</taxon>
    </lineage>
</organism>
<evidence type="ECO:0000259" key="1">
    <source>
        <dbReference type="Pfam" id="PF12146"/>
    </source>
</evidence>
<dbReference type="InterPro" id="IPR051044">
    <property type="entry name" value="MAG_DAG_Lipase"/>
</dbReference>
<dbReference type="Gene3D" id="3.40.50.1820">
    <property type="entry name" value="alpha/beta hydrolase"/>
    <property type="match status" value="1"/>
</dbReference>
<evidence type="ECO:0000313" key="3">
    <source>
        <dbReference type="EMBL" id="OZI68799.1"/>
    </source>
</evidence>
<dbReference type="EMBL" id="NEVR01000001">
    <property type="protein sequence ID" value="OZI68799.1"/>
    <property type="molecule type" value="Genomic_DNA"/>
</dbReference>
<sequence length="301" mass="32619">MSPNSYTYAADGTRLARYRWAPAAGVRPREGGIYLLHGLSEHMGRYDHVARALAAQGWRVAAHDHRGHGHSAGAPASLRRQDDLVDDAAACIEACTAEWGRPPVVIGHSLGGLVAVRLGLRHRVRLAGLVLASPPFMVRVPGWTRRALQWLADHHPDARIPYGLTPAKVSHDRQVVAAFKADRLVHRCITGRLARFIDETGREVLAEAPMLCHPTLLLVAGDDSIVAPEGSRLFAQRAPAGLLRLRWYDSAWHELFNETPAIAEAVLADLHGWLDGQFGSTLDQIPLPAPGASPAELAGSP</sequence>
<comment type="caution">
    <text evidence="2">The sequence shown here is derived from an EMBL/GenBank/DDBJ whole genome shotgun (WGS) entry which is preliminary data.</text>
</comment>
<dbReference type="Proteomes" id="UP000216354">
    <property type="component" value="Unassembled WGS sequence"/>
</dbReference>
<evidence type="ECO:0000313" key="2">
    <source>
        <dbReference type="EMBL" id="OZI40607.1"/>
    </source>
</evidence>
<proteinExistence type="predicted"/>
<reference evidence="3 4" key="1">
    <citation type="submission" date="2017-05" db="EMBL/GenBank/DDBJ databases">
        <title>Complete and WGS of Bordetella genogroups.</title>
        <authorList>
            <person name="Spilker T."/>
            <person name="Lipuma J."/>
        </authorList>
    </citation>
    <scope>NUCLEOTIDE SEQUENCE [LARGE SCALE GENOMIC DNA]</scope>
    <source>
        <strain evidence="3 4">AU9795</strain>
    </source>
</reference>
<dbReference type="AlphaFoldDB" id="A0A261SUA4"/>
<dbReference type="Pfam" id="PF12146">
    <property type="entry name" value="Hydrolase_4"/>
    <property type="match status" value="1"/>
</dbReference>
<dbReference type="PRINTS" id="PR00111">
    <property type="entry name" value="ABHYDROLASE"/>
</dbReference>
<protein>
    <submittedName>
        <fullName evidence="2">Alpha/beta hydrolase</fullName>
    </submittedName>
</protein>
<keyword evidence="2" id="KW-0378">Hydrolase</keyword>
<dbReference type="SUPFAM" id="SSF53474">
    <property type="entry name" value="alpha/beta-Hydrolases"/>
    <property type="match status" value="1"/>
</dbReference>
<dbReference type="EMBL" id="NEVL01000001">
    <property type="protein sequence ID" value="OZI40607.1"/>
    <property type="molecule type" value="Genomic_DNA"/>
</dbReference>
<dbReference type="GO" id="GO:0016787">
    <property type="term" value="F:hydrolase activity"/>
    <property type="evidence" value="ECO:0007669"/>
    <property type="project" value="UniProtKB-KW"/>
</dbReference>
<evidence type="ECO:0000313" key="5">
    <source>
        <dbReference type="Proteomes" id="UP000217005"/>
    </source>
</evidence>
<dbReference type="RefSeq" id="WP_094824723.1">
    <property type="nucleotide sequence ID" value="NZ_NEVL01000001.1"/>
</dbReference>
<reference evidence="2 5" key="2">
    <citation type="submission" date="2017-05" db="EMBL/GenBank/DDBJ databases">
        <title>Complete and WGS of Bordetella genogroups.</title>
        <authorList>
            <person name="Spilker T."/>
            <person name="LiPuma J."/>
        </authorList>
    </citation>
    <scope>NUCLEOTIDE SEQUENCE [LARGE SCALE GENOMIC DNA]</scope>
    <source>
        <strain evidence="2 5">AU17610</strain>
    </source>
</reference>
<name>A0A261SUA4_9BORD</name>
<gene>
    <name evidence="3" type="ORF">CAL27_04910</name>
    <name evidence="2" type="ORF">CEG14_02270</name>
</gene>
<accession>A0A261SUA4</accession>
<dbReference type="InterPro" id="IPR022742">
    <property type="entry name" value="Hydrolase_4"/>
</dbReference>
<dbReference type="InterPro" id="IPR000073">
    <property type="entry name" value="AB_hydrolase_1"/>
</dbReference>
<dbReference type="OrthoDB" id="9806902at2"/>
<feature type="domain" description="Serine aminopeptidase S33" evidence="1">
    <location>
        <begin position="30"/>
        <end position="259"/>
    </location>
</feature>
<dbReference type="PANTHER" id="PTHR11614">
    <property type="entry name" value="PHOSPHOLIPASE-RELATED"/>
    <property type="match status" value="1"/>
</dbReference>
<dbReference type="InterPro" id="IPR029058">
    <property type="entry name" value="AB_hydrolase_fold"/>
</dbReference>
<evidence type="ECO:0000313" key="4">
    <source>
        <dbReference type="Proteomes" id="UP000216354"/>
    </source>
</evidence>
<keyword evidence="4" id="KW-1185">Reference proteome</keyword>